<comment type="similarity">
    <text evidence="1">Belongs to the ABC transporter superfamily.</text>
</comment>
<dbReference type="PANTHER" id="PTHR42794">
    <property type="entry name" value="HEMIN IMPORT ATP-BINDING PROTEIN HMUV"/>
    <property type="match status" value="1"/>
</dbReference>
<dbReference type="FunFam" id="3.40.50.300:FF:000134">
    <property type="entry name" value="Iron-enterobactin ABC transporter ATP-binding protein"/>
    <property type="match status" value="1"/>
</dbReference>
<keyword evidence="9" id="KW-1185">Reference proteome</keyword>
<sequence length="271" mass="29112">MSLLEVSGLEVVLGGKACVRDLSLKVGEGELLGLIGPNGAGKSTLVKAIAQLLPYRGRIRLNGQDLARVEARERARRIAYLSQGDAVQWPIAVQDLVALGRHPYRGSWWRGAGTPGAEDRAAVDAALRAADIQHLRHRKVTELSGGERARARLARVLAVQAPLILADEPVAALDPRHQIQVMALLREHCNQGGSLILVLHDLTLASRFCDQLLLLDGGAGIALGAPAQVLTAQHLRSVYGIRAITGVHEGLDYVLPWACEPREGKSEMTQG</sequence>
<evidence type="ECO:0000256" key="1">
    <source>
        <dbReference type="ARBA" id="ARBA00005417"/>
    </source>
</evidence>
<evidence type="ECO:0000256" key="5">
    <source>
        <dbReference type="ARBA" id="ARBA00022967"/>
    </source>
</evidence>
<dbReference type="Gene3D" id="3.40.50.300">
    <property type="entry name" value="P-loop containing nucleotide triphosphate hydrolases"/>
    <property type="match status" value="1"/>
</dbReference>
<dbReference type="PROSITE" id="PS00211">
    <property type="entry name" value="ABC_TRANSPORTER_1"/>
    <property type="match status" value="1"/>
</dbReference>
<dbReference type="SUPFAM" id="SSF52540">
    <property type="entry name" value="P-loop containing nucleoside triphosphate hydrolases"/>
    <property type="match status" value="1"/>
</dbReference>
<dbReference type="RefSeq" id="WP_164652936.1">
    <property type="nucleotide sequence ID" value="NZ_JAAIJR010000019.1"/>
</dbReference>
<evidence type="ECO:0000256" key="3">
    <source>
        <dbReference type="ARBA" id="ARBA00022741"/>
    </source>
</evidence>
<dbReference type="Pfam" id="PF00005">
    <property type="entry name" value="ABC_tran"/>
    <property type="match status" value="1"/>
</dbReference>
<accession>A0A6P1DS31</accession>
<dbReference type="InterPro" id="IPR027417">
    <property type="entry name" value="P-loop_NTPase"/>
</dbReference>
<dbReference type="GO" id="GO:0005524">
    <property type="term" value="F:ATP binding"/>
    <property type="evidence" value="ECO:0007669"/>
    <property type="project" value="UniProtKB-KW"/>
</dbReference>
<reference evidence="9" key="1">
    <citation type="journal article" date="2020" name="Microbiol. Resour. Announc.">
        <title>Draft Genome Sequences of Thiorhodococcus mannitoliphagus and Thiorhodococcus minor, Purple Sulfur Photosynthetic Bacteria in the Gammaproteobacterial Family Chromatiaceae.</title>
        <authorList>
            <person name="Aviles F.A."/>
            <person name="Meyer T.E."/>
            <person name="Kyndt J.A."/>
        </authorList>
    </citation>
    <scope>NUCLEOTIDE SEQUENCE [LARGE SCALE GENOMIC DNA]</scope>
    <source>
        <strain evidence="9">DSM 18266</strain>
    </source>
</reference>
<keyword evidence="4 8" id="KW-0067">ATP-binding</keyword>
<gene>
    <name evidence="8" type="ORF">G3480_06590</name>
</gene>
<dbReference type="PROSITE" id="PS50893">
    <property type="entry name" value="ABC_TRANSPORTER_2"/>
    <property type="match status" value="1"/>
</dbReference>
<evidence type="ECO:0000259" key="7">
    <source>
        <dbReference type="PROSITE" id="PS50893"/>
    </source>
</evidence>
<feature type="domain" description="ABC transporter" evidence="7">
    <location>
        <begin position="4"/>
        <end position="242"/>
    </location>
</feature>
<evidence type="ECO:0000256" key="6">
    <source>
        <dbReference type="ARBA" id="ARBA00037066"/>
    </source>
</evidence>
<comment type="caution">
    <text evidence="8">The sequence shown here is derived from an EMBL/GenBank/DDBJ whole genome shotgun (WGS) entry which is preliminary data.</text>
</comment>
<evidence type="ECO:0000313" key="9">
    <source>
        <dbReference type="Proteomes" id="UP000471640"/>
    </source>
</evidence>
<name>A0A6P1DS31_9GAMM</name>
<dbReference type="PANTHER" id="PTHR42794:SF1">
    <property type="entry name" value="HEMIN IMPORT ATP-BINDING PROTEIN HMUV"/>
    <property type="match status" value="1"/>
</dbReference>
<evidence type="ECO:0000256" key="2">
    <source>
        <dbReference type="ARBA" id="ARBA00022448"/>
    </source>
</evidence>
<dbReference type="SMART" id="SM00382">
    <property type="entry name" value="AAA"/>
    <property type="match status" value="1"/>
</dbReference>
<dbReference type="GO" id="GO:0016887">
    <property type="term" value="F:ATP hydrolysis activity"/>
    <property type="evidence" value="ECO:0007669"/>
    <property type="project" value="InterPro"/>
</dbReference>
<keyword evidence="5" id="KW-1278">Translocase</keyword>
<evidence type="ECO:0000313" key="8">
    <source>
        <dbReference type="EMBL" id="NEX19983.1"/>
    </source>
</evidence>
<dbReference type="InterPro" id="IPR017871">
    <property type="entry name" value="ABC_transporter-like_CS"/>
</dbReference>
<dbReference type="EMBL" id="JAAIJR010000019">
    <property type="protein sequence ID" value="NEX19983.1"/>
    <property type="molecule type" value="Genomic_DNA"/>
</dbReference>
<evidence type="ECO:0000256" key="4">
    <source>
        <dbReference type="ARBA" id="ARBA00022840"/>
    </source>
</evidence>
<protein>
    <submittedName>
        <fullName evidence="8">ABC transporter ATP-binding protein</fullName>
    </submittedName>
</protein>
<proteinExistence type="inferred from homology"/>
<keyword evidence="2" id="KW-0813">Transport</keyword>
<dbReference type="Proteomes" id="UP000471640">
    <property type="component" value="Unassembled WGS sequence"/>
</dbReference>
<keyword evidence="3" id="KW-0547">Nucleotide-binding</keyword>
<dbReference type="InterPro" id="IPR003593">
    <property type="entry name" value="AAA+_ATPase"/>
</dbReference>
<organism evidence="8 9">
    <name type="scientific">Thiorhodococcus mannitoliphagus</name>
    <dbReference type="NCBI Taxonomy" id="329406"/>
    <lineage>
        <taxon>Bacteria</taxon>
        <taxon>Pseudomonadati</taxon>
        <taxon>Pseudomonadota</taxon>
        <taxon>Gammaproteobacteria</taxon>
        <taxon>Chromatiales</taxon>
        <taxon>Chromatiaceae</taxon>
        <taxon>Thiorhodococcus</taxon>
    </lineage>
</organism>
<dbReference type="AlphaFoldDB" id="A0A6P1DS31"/>
<comment type="function">
    <text evidence="6">Part of the ABC transporter complex HmuTUV involved in hemin import. Responsible for energy coupling to the transport system.</text>
</comment>
<dbReference type="InterPro" id="IPR003439">
    <property type="entry name" value="ABC_transporter-like_ATP-bd"/>
</dbReference>
<reference evidence="8 9" key="2">
    <citation type="submission" date="2020-02" db="EMBL/GenBank/DDBJ databases">
        <title>Genome sequences of Thiorhodococcus mannitoliphagus and Thiorhodococcus minor, purple sulfur photosynthetic bacteria in the gammaproteobacterial family, Chromatiaceae.</title>
        <authorList>
            <person name="Aviles F.A."/>
            <person name="Meyer T.E."/>
            <person name="Kyndt J.A."/>
        </authorList>
    </citation>
    <scope>NUCLEOTIDE SEQUENCE [LARGE SCALE GENOMIC DNA]</scope>
    <source>
        <strain evidence="8 9">DSM 18266</strain>
    </source>
</reference>